<dbReference type="Pfam" id="PF02378">
    <property type="entry name" value="PTS_EIIC"/>
    <property type="match status" value="1"/>
</dbReference>
<dbReference type="RefSeq" id="WP_228415624.1">
    <property type="nucleotide sequence ID" value="NZ_CP081135.1"/>
</dbReference>
<evidence type="ECO:0000256" key="8">
    <source>
        <dbReference type="ARBA" id="ARBA00022777"/>
    </source>
</evidence>
<dbReference type="PANTHER" id="PTHR30009:SF12">
    <property type="entry name" value="PHOSPHOTRANSFERASE IIC COMPONENT GLVC"/>
    <property type="match status" value="1"/>
</dbReference>
<evidence type="ECO:0000256" key="7">
    <source>
        <dbReference type="ARBA" id="ARBA00022692"/>
    </source>
</evidence>
<dbReference type="SUPFAM" id="SSF55604">
    <property type="entry name" value="Glucose permease domain IIB"/>
    <property type="match status" value="1"/>
</dbReference>
<dbReference type="EC" id="2.7.1.-" evidence="15"/>
<keyword evidence="6" id="KW-0598">Phosphotransferase system</keyword>
<feature type="transmembrane region" description="Helical" evidence="12">
    <location>
        <begin position="58"/>
        <end position="79"/>
    </location>
</feature>
<evidence type="ECO:0000313" key="16">
    <source>
        <dbReference type="Proteomes" id="UP001198983"/>
    </source>
</evidence>
<keyword evidence="3" id="KW-1003">Cell membrane</keyword>
<feature type="transmembrane region" description="Helical" evidence="12">
    <location>
        <begin position="173"/>
        <end position="193"/>
    </location>
</feature>
<dbReference type="KEGG" id="tem:JW646_15830"/>
<dbReference type="InterPro" id="IPR001996">
    <property type="entry name" value="PTS_IIB_1"/>
</dbReference>
<evidence type="ECO:0000256" key="6">
    <source>
        <dbReference type="ARBA" id="ARBA00022683"/>
    </source>
</evidence>
<dbReference type="PROSITE" id="PS51098">
    <property type="entry name" value="PTS_EIIB_TYPE_1"/>
    <property type="match status" value="1"/>
</dbReference>
<proteinExistence type="predicted"/>
<comment type="subcellular location">
    <subcellularLocation>
        <location evidence="1">Cell membrane</location>
        <topology evidence="1">Multi-pass membrane protein</topology>
    </subcellularLocation>
</comment>
<dbReference type="NCBIfam" id="TIGR02005">
    <property type="entry name" value="PTS-IIBC-alpha"/>
    <property type="match status" value="1"/>
</dbReference>
<feature type="transmembrane region" description="Helical" evidence="12">
    <location>
        <begin position="91"/>
        <end position="109"/>
    </location>
</feature>
<sequence>MMQKIQKFGGAMFTPVLLFAFAGIVIGLGTLFTTEAIMGSLAAPTSMWYQCWNVVLQGGWTVFNQLPLLFVVGLPIGMAKKQNARCAMEALVLYLTFHYFLSTILAQWGPTFGVDFAAEVGGTSGLTMIANIKTLDMGMIGALIISGIVIYLHNRFFDTELPEWLGTFSGSTFIFMIGFFVMIPVAVLAAFVWPKVQGGMLLFQGFVKDAGAFGIWIFVFLERALIPFGLHHLLYTPFFYDNVLVPGGLYTYWATKLPELAASTQSLKSIVPEAGFTSTGFSKIFGCLGVALAFYSTAKPQNKKKVLGLLVPVTLTAIFCGVTEPIEFTFLFVAPWLFIVHALLAATLSTVMYIAGIVGIHSGGVIEMASFNWIPLMSSHWREYLLMFGIGISFTGIWFVVFKTLILKFDVKTPGREDDEEDVKLRSKAEYREKQSSKGNDDKSVFVESILEGLGGCENIVDVTNCATRLRVNVKDESLCKSDTYFKSIGAHGCSANGKSFQVIIGLKVPKVRDDFENLLEREQKKAL</sequence>
<feature type="transmembrane region" description="Helical" evidence="12">
    <location>
        <begin position="386"/>
        <end position="406"/>
    </location>
</feature>
<evidence type="ECO:0000256" key="9">
    <source>
        <dbReference type="ARBA" id="ARBA00022989"/>
    </source>
</evidence>
<keyword evidence="8" id="KW-0418">Kinase</keyword>
<dbReference type="AlphaFoldDB" id="A0AAX2ZCW1"/>
<keyword evidence="9 12" id="KW-1133">Transmembrane helix</keyword>
<dbReference type="InterPro" id="IPR036878">
    <property type="entry name" value="Glu_permease_IIB"/>
</dbReference>
<dbReference type="PROSITE" id="PS01035">
    <property type="entry name" value="PTS_EIIB_TYPE_1_CYS"/>
    <property type="match status" value="1"/>
</dbReference>
<keyword evidence="10 12" id="KW-0472">Membrane</keyword>
<accession>A0AAX2ZCW1</accession>
<keyword evidence="4" id="KW-0762">Sugar transport</keyword>
<dbReference type="InterPro" id="IPR018113">
    <property type="entry name" value="PTrfase_EIIB_Cys"/>
</dbReference>
<evidence type="ECO:0000313" key="15">
    <source>
        <dbReference type="EMBL" id="UEL47087.1"/>
    </source>
</evidence>
<evidence type="ECO:0000256" key="1">
    <source>
        <dbReference type="ARBA" id="ARBA00004651"/>
    </source>
</evidence>
<reference evidence="15 16" key="1">
    <citation type="journal article" date="2023" name="Int. J. Syst. Evol. Microbiol.">
        <title>Terrisporobacter hibernicus sp. nov., isolated from bovine faeces in Northern Ireland.</title>
        <authorList>
            <person name="Mitchell M."/>
            <person name="Nguyen S.V."/>
            <person name="Connor M."/>
            <person name="Fairley D.J."/>
            <person name="Donoghue O."/>
            <person name="Marshall H."/>
            <person name="Koolman L."/>
            <person name="McMullan G."/>
            <person name="Schaffer K.E."/>
            <person name="McGrath J.W."/>
            <person name="Fanning S."/>
        </authorList>
    </citation>
    <scope>NUCLEOTIDE SEQUENCE [LARGE SCALE GENOMIC DNA]</scope>
    <source>
        <strain evidence="15 16">MCA3</strain>
    </source>
</reference>
<feature type="transmembrane region" description="Helical" evidence="12">
    <location>
        <begin position="306"/>
        <end position="322"/>
    </location>
</feature>
<dbReference type="PANTHER" id="PTHR30009">
    <property type="entry name" value="CYTOCHROME C-TYPE SYNTHESIS PROTEIN AND PTS TRANSMEMBRANE COMPONENT"/>
    <property type="match status" value="1"/>
</dbReference>
<evidence type="ECO:0000259" key="14">
    <source>
        <dbReference type="PROSITE" id="PS51103"/>
    </source>
</evidence>
<evidence type="ECO:0000259" key="13">
    <source>
        <dbReference type="PROSITE" id="PS51098"/>
    </source>
</evidence>
<dbReference type="CDD" id="cd00212">
    <property type="entry name" value="PTS_IIB_glc"/>
    <property type="match status" value="1"/>
</dbReference>
<evidence type="ECO:0000256" key="2">
    <source>
        <dbReference type="ARBA" id="ARBA00022448"/>
    </source>
</evidence>
<feature type="domain" description="PTS EIIC type-1" evidence="14">
    <location>
        <begin position="1"/>
        <end position="418"/>
    </location>
</feature>
<dbReference type="Pfam" id="PF00367">
    <property type="entry name" value="PTS_EIIB"/>
    <property type="match status" value="1"/>
</dbReference>
<dbReference type="InterPro" id="IPR050429">
    <property type="entry name" value="PTS_Glucose_EIICBA"/>
</dbReference>
<name>A0AAX2ZCW1_9FIRM</name>
<evidence type="ECO:0000256" key="3">
    <source>
        <dbReference type="ARBA" id="ARBA00022475"/>
    </source>
</evidence>
<evidence type="ECO:0000256" key="4">
    <source>
        <dbReference type="ARBA" id="ARBA00022597"/>
    </source>
</evidence>
<gene>
    <name evidence="15" type="ORF">JW646_15830</name>
</gene>
<protein>
    <submittedName>
        <fullName evidence="15">Alpha-glucoside-specific PTS transporter subunit IIBC</fullName>
        <ecNumber evidence="15">2.7.1.-</ecNumber>
    </submittedName>
</protein>
<dbReference type="NCBIfam" id="TIGR00826">
    <property type="entry name" value="EIIB_glc"/>
    <property type="match status" value="1"/>
</dbReference>
<feature type="active site" description="Phosphocysteine intermediate; for EIIB activity" evidence="11">
    <location>
        <position position="466"/>
    </location>
</feature>
<keyword evidence="5 15" id="KW-0808">Transferase</keyword>
<dbReference type="GO" id="GO:0005886">
    <property type="term" value="C:plasma membrane"/>
    <property type="evidence" value="ECO:0007669"/>
    <property type="project" value="UniProtKB-SubCell"/>
</dbReference>
<keyword evidence="2" id="KW-0813">Transport</keyword>
<organism evidence="15 16">
    <name type="scientific">Terrisporobacter hibernicus</name>
    <dbReference type="NCBI Taxonomy" id="2813371"/>
    <lineage>
        <taxon>Bacteria</taxon>
        <taxon>Bacillati</taxon>
        <taxon>Bacillota</taxon>
        <taxon>Clostridia</taxon>
        <taxon>Peptostreptococcales</taxon>
        <taxon>Peptostreptococcaceae</taxon>
        <taxon>Terrisporobacter</taxon>
    </lineage>
</organism>
<dbReference type="GO" id="GO:0016301">
    <property type="term" value="F:kinase activity"/>
    <property type="evidence" value="ECO:0007669"/>
    <property type="project" value="UniProtKB-KW"/>
</dbReference>
<evidence type="ECO:0000256" key="11">
    <source>
        <dbReference type="PROSITE-ProRule" id="PRU00421"/>
    </source>
</evidence>
<evidence type="ECO:0000256" key="5">
    <source>
        <dbReference type="ARBA" id="ARBA00022679"/>
    </source>
</evidence>
<dbReference type="Proteomes" id="UP001198983">
    <property type="component" value="Chromosome"/>
</dbReference>
<dbReference type="InterPro" id="IPR013013">
    <property type="entry name" value="PTS_EIIC_1"/>
</dbReference>
<keyword evidence="16" id="KW-1185">Reference proteome</keyword>
<dbReference type="EMBL" id="CP081135">
    <property type="protein sequence ID" value="UEL47087.1"/>
    <property type="molecule type" value="Genomic_DNA"/>
</dbReference>
<dbReference type="Gene3D" id="3.30.1360.60">
    <property type="entry name" value="Glucose permease domain IIB"/>
    <property type="match status" value="1"/>
</dbReference>
<evidence type="ECO:0000256" key="10">
    <source>
        <dbReference type="ARBA" id="ARBA00023136"/>
    </source>
</evidence>
<dbReference type="GO" id="GO:0090563">
    <property type="term" value="F:protein-phosphocysteine-sugar phosphotransferase activity"/>
    <property type="evidence" value="ECO:0007669"/>
    <property type="project" value="TreeGrafter"/>
</dbReference>
<evidence type="ECO:0000256" key="12">
    <source>
        <dbReference type="SAM" id="Phobius"/>
    </source>
</evidence>
<keyword evidence="7 12" id="KW-0812">Transmembrane</keyword>
<dbReference type="InterPro" id="IPR003352">
    <property type="entry name" value="PTS_EIIC"/>
</dbReference>
<dbReference type="InterPro" id="IPR010975">
    <property type="entry name" value="PTS_IIBC_a_glc"/>
</dbReference>
<dbReference type="GO" id="GO:0009401">
    <property type="term" value="P:phosphoenolpyruvate-dependent sugar phosphotransferase system"/>
    <property type="evidence" value="ECO:0007669"/>
    <property type="project" value="UniProtKB-KW"/>
</dbReference>
<feature type="domain" description="PTS EIIB type-1" evidence="13">
    <location>
        <begin position="444"/>
        <end position="526"/>
    </location>
</feature>
<dbReference type="PROSITE" id="PS51103">
    <property type="entry name" value="PTS_EIIC_TYPE_1"/>
    <property type="match status" value="1"/>
</dbReference>
<dbReference type="GO" id="GO:0008982">
    <property type="term" value="F:protein-N(PI)-phosphohistidine-sugar phosphotransferase activity"/>
    <property type="evidence" value="ECO:0007669"/>
    <property type="project" value="InterPro"/>
</dbReference>
<feature type="transmembrane region" description="Helical" evidence="12">
    <location>
        <begin position="129"/>
        <end position="152"/>
    </location>
</feature>